<sequence length="111" mass="12829">MVIILSFVCYCSSFAMAHNNVSKPSIESYKAKIINADQQIIQLIAERKGWRKKMLKLEKKQNLPNYDSFKDKSLERTRTSFAIQYDVSPRLVDEVFSMLNTQGLQTADQSF</sequence>
<feature type="chain" id="PRO_5045278657" description="chorismate mutase" evidence="3">
    <location>
        <begin position="18"/>
        <end position="111"/>
    </location>
</feature>
<dbReference type="EMBL" id="CP022132">
    <property type="protein sequence ID" value="ASG67769.1"/>
    <property type="molecule type" value="Genomic_DNA"/>
</dbReference>
<evidence type="ECO:0000259" key="4">
    <source>
        <dbReference type="PROSITE" id="PS51168"/>
    </source>
</evidence>
<dbReference type="Proteomes" id="UP000249910">
    <property type="component" value="Chromosome"/>
</dbReference>
<keyword evidence="2" id="KW-0175">Coiled coil</keyword>
<dbReference type="InterPro" id="IPR036979">
    <property type="entry name" value="CM_dom_sf"/>
</dbReference>
<evidence type="ECO:0000256" key="2">
    <source>
        <dbReference type="SAM" id="Coils"/>
    </source>
</evidence>
<evidence type="ECO:0000313" key="5">
    <source>
        <dbReference type="EMBL" id="ASG67769.1"/>
    </source>
</evidence>
<dbReference type="InterPro" id="IPR036263">
    <property type="entry name" value="Chorismate_II_sf"/>
</dbReference>
<accession>A0ABM6LYW5</accession>
<dbReference type="EC" id="5.4.99.5" evidence="1"/>
<feature type="domain" description="Chorismate mutase" evidence="4">
    <location>
        <begin position="20"/>
        <end position="111"/>
    </location>
</feature>
<dbReference type="Gene3D" id="1.20.59.10">
    <property type="entry name" value="Chorismate mutase"/>
    <property type="match status" value="1"/>
</dbReference>
<feature type="signal peptide" evidence="3">
    <location>
        <begin position="1"/>
        <end position="17"/>
    </location>
</feature>
<dbReference type="SUPFAM" id="SSF48600">
    <property type="entry name" value="Chorismate mutase II"/>
    <property type="match status" value="1"/>
</dbReference>
<organism evidence="5 6">
    <name type="scientific">Francisella halioticida</name>
    <dbReference type="NCBI Taxonomy" id="549298"/>
    <lineage>
        <taxon>Bacteria</taxon>
        <taxon>Pseudomonadati</taxon>
        <taxon>Pseudomonadota</taxon>
        <taxon>Gammaproteobacteria</taxon>
        <taxon>Thiotrichales</taxon>
        <taxon>Francisellaceae</taxon>
        <taxon>Francisella</taxon>
    </lineage>
</organism>
<gene>
    <name evidence="5" type="ORF">CDV26_04615</name>
</gene>
<reference evidence="5 6" key="1">
    <citation type="submission" date="2017-06" db="EMBL/GenBank/DDBJ databases">
        <title>Complete genome of Francisella halioticida.</title>
        <authorList>
            <person name="Sjodin A."/>
        </authorList>
    </citation>
    <scope>NUCLEOTIDE SEQUENCE [LARGE SCALE GENOMIC DNA]</scope>
    <source>
        <strain evidence="5 6">DSM 23729</strain>
    </source>
</reference>
<evidence type="ECO:0000256" key="1">
    <source>
        <dbReference type="ARBA" id="ARBA00012404"/>
    </source>
</evidence>
<evidence type="ECO:0000256" key="3">
    <source>
        <dbReference type="SAM" id="SignalP"/>
    </source>
</evidence>
<name>A0ABM6LYW5_9GAMM</name>
<feature type="coiled-coil region" evidence="2">
    <location>
        <begin position="26"/>
        <end position="60"/>
    </location>
</feature>
<keyword evidence="6" id="KW-1185">Reference proteome</keyword>
<dbReference type="PROSITE" id="PS51168">
    <property type="entry name" value="CHORISMATE_MUT_2"/>
    <property type="match status" value="1"/>
</dbReference>
<proteinExistence type="predicted"/>
<protein>
    <recommendedName>
        <fullName evidence="1">chorismate mutase</fullName>
        <ecNumber evidence="1">5.4.99.5</ecNumber>
    </recommendedName>
</protein>
<keyword evidence="3" id="KW-0732">Signal</keyword>
<dbReference type="InterPro" id="IPR002701">
    <property type="entry name" value="CM_II_prokaryot"/>
</dbReference>
<evidence type="ECO:0000313" key="6">
    <source>
        <dbReference type="Proteomes" id="UP000249910"/>
    </source>
</evidence>